<protein>
    <submittedName>
        <fullName evidence="2">Uncharacterized protein</fullName>
    </submittedName>
</protein>
<name>A0AAD5WYJ7_9FUNG</name>
<evidence type="ECO:0000313" key="2">
    <source>
        <dbReference type="EMBL" id="KAJ3041894.1"/>
    </source>
</evidence>
<dbReference type="AlphaFoldDB" id="A0AAD5WYJ7"/>
<feature type="region of interest" description="Disordered" evidence="1">
    <location>
        <begin position="331"/>
        <end position="360"/>
    </location>
</feature>
<sequence>MIDRTLSNALAVYEGLSEKDRADFMDLVLRQAAITSPSFLSEKDWSVSQSGSSPPLPTATPPSEPVAESAPATPSSSSSSAVFAPPEKHDSSPAPAPDAWLRVAATISALQTSRERSLSRGGSIDQRLPRSSIGQGVSLERSPMPTKIPVPVASDDRRSQSASFEIRQRTREEGRRYGGEFERPGERGVDSQAISGTTNDDTLPRSSYTIDDRQGLQLSPREASVDRGSPIPEQRGREKERGRRDRDRKKSTDEVDSVTIRTPDEVRPILQALRRLQRSEAGSLFEGMDVPSGEGTPRKDSSSRPRHPFYYIERHITDILTLAPSIILRTMTPRTPPNFPHLRRSNSRGQSVSPSRPRSP</sequence>
<feature type="compositionally biased region" description="Basic and acidic residues" evidence="1">
    <location>
        <begin position="166"/>
        <end position="189"/>
    </location>
</feature>
<feature type="region of interest" description="Disordered" evidence="1">
    <location>
        <begin position="280"/>
        <end position="306"/>
    </location>
</feature>
<feature type="compositionally biased region" description="Polar residues" evidence="1">
    <location>
        <begin position="192"/>
        <end position="209"/>
    </location>
</feature>
<feature type="compositionally biased region" description="Polar residues" evidence="1">
    <location>
        <begin position="347"/>
        <end position="360"/>
    </location>
</feature>
<dbReference type="EMBL" id="JADGJD010001454">
    <property type="protein sequence ID" value="KAJ3041894.1"/>
    <property type="molecule type" value="Genomic_DNA"/>
</dbReference>
<gene>
    <name evidence="2" type="ORF">HK097_002151</name>
</gene>
<dbReference type="Proteomes" id="UP001212841">
    <property type="component" value="Unassembled WGS sequence"/>
</dbReference>
<evidence type="ECO:0000313" key="3">
    <source>
        <dbReference type="Proteomes" id="UP001212841"/>
    </source>
</evidence>
<feature type="compositionally biased region" description="Low complexity" evidence="1">
    <location>
        <begin position="65"/>
        <end position="85"/>
    </location>
</feature>
<feature type="compositionally biased region" description="Pro residues" evidence="1">
    <location>
        <begin position="54"/>
        <end position="64"/>
    </location>
</feature>
<feature type="compositionally biased region" description="Basic and acidic residues" evidence="1">
    <location>
        <begin position="234"/>
        <end position="253"/>
    </location>
</feature>
<keyword evidence="3" id="KW-1185">Reference proteome</keyword>
<feature type="region of interest" description="Disordered" evidence="1">
    <location>
        <begin position="40"/>
        <end position="97"/>
    </location>
</feature>
<accession>A0AAD5WYJ7</accession>
<feature type="region of interest" description="Disordered" evidence="1">
    <location>
        <begin position="111"/>
        <end position="264"/>
    </location>
</feature>
<evidence type="ECO:0000256" key="1">
    <source>
        <dbReference type="SAM" id="MobiDB-lite"/>
    </source>
</evidence>
<feature type="non-terminal residue" evidence="2">
    <location>
        <position position="360"/>
    </location>
</feature>
<comment type="caution">
    <text evidence="2">The sequence shown here is derived from an EMBL/GenBank/DDBJ whole genome shotgun (WGS) entry which is preliminary data.</text>
</comment>
<organism evidence="2 3">
    <name type="scientific">Rhizophlyctis rosea</name>
    <dbReference type="NCBI Taxonomy" id="64517"/>
    <lineage>
        <taxon>Eukaryota</taxon>
        <taxon>Fungi</taxon>
        <taxon>Fungi incertae sedis</taxon>
        <taxon>Chytridiomycota</taxon>
        <taxon>Chytridiomycota incertae sedis</taxon>
        <taxon>Chytridiomycetes</taxon>
        <taxon>Rhizophlyctidales</taxon>
        <taxon>Rhizophlyctidaceae</taxon>
        <taxon>Rhizophlyctis</taxon>
    </lineage>
</organism>
<reference evidence="2" key="1">
    <citation type="submission" date="2020-05" db="EMBL/GenBank/DDBJ databases">
        <title>Phylogenomic resolution of chytrid fungi.</title>
        <authorList>
            <person name="Stajich J.E."/>
            <person name="Amses K."/>
            <person name="Simmons R."/>
            <person name="Seto K."/>
            <person name="Myers J."/>
            <person name="Bonds A."/>
            <person name="Quandt C.A."/>
            <person name="Barry K."/>
            <person name="Liu P."/>
            <person name="Grigoriev I."/>
            <person name="Longcore J.E."/>
            <person name="James T.Y."/>
        </authorList>
    </citation>
    <scope>NUCLEOTIDE SEQUENCE</scope>
    <source>
        <strain evidence="2">JEL0318</strain>
    </source>
</reference>
<proteinExistence type="predicted"/>